<sequence>MKRRNLIVAAPGQLEIVDEELADIPDDGLLLRTLTSGLSAGTELTFLKGDNPALHQRLDAELGLFVPSEGYEETAYPVRRLGYMEVAEVVESRSAAYRPGEIVATPYGHASAHASDPVREHVVALPPELDPVLGVYAAHLGPICVNGLLHAAWDAAGPAVQSLGDGVDGRLVVVTGAGAIGLIVAMLARAHGAREVVVVEADERRRQIAEQLGFRTLDLAEDIGLALKTRWRHGPGDHGADIVFQCRGRTASLHAALRCLRPQGSVIDLAFYTTGAEDVRLGEEFHHNGLRVVTAQIGRVPRGLAHSWDRGRLSHETVRFLLSEGDDVRKHIITDVVPFDEAPQLMYDIAARKAHVLTAVFEFTSD</sequence>
<evidence type="ECO:0000313" key="8">
    <source>
        <dbReference type="Proteomes" id="UP000463857"/>
    </source>
</evidence>
<protein>
    <submittedName>
        <fullName evidence="7">Zinc-binding dehydrogenase</fullName>
    </submittedName>
</protein>
<dbReference type="SUPFAM" id="SSF51735">
    <property type="entry name" value="NAD(P)-binding Rossmann-fold domains"/>
    <property type="match status" value="1"/>
</dbReference>
<organism evidence="7 8">
    <name type="scientific">Epidermidibacterium keratini</name>
    <dbReference type="NCBI Taxonomy" id="1891644"/>
    <lineage>
        <taxon>Bacteria</taxon>
        <taxon>Bacillati</taxon>
        <taxon>Actinomycetota</taxon>
        <taxon>Actinomycetes</taxon>
        <taxon>Sporichthyales</taxon>
        <taxon>Sporichthyaceae</taxon>
        <taxon>Epidermidibacterium</taxon>
    </lineage>
</organism>
<dbReference type="EMBL" id="CP047156">
    <property type="protein sequence ID" value="QHC00038.1"/>
    <property type="molecule type" value="Genomic_DNA"/>
</dbReference>
<evidence type="ECO:0000256" key="3">
    <source>
        <dbReference type="ARBA" id="ARBA00022723"/>
    </source>
</evidence>
<evidence type="ECO:0000256" key="2">
    <source>
        <dbReference type="ARBA" id="ARBA00008072"/>
    </source>
</evidence>
<dbReference type="GO" id="GO:0016491">
    <property type="term" value="F:oxidoreductase activity"/>
    <property type="evidence" value="ECO:0007669"/>
    <property type="project" value="UniProtKB-KW"/>
</dbReference>
<dbReference type="InParanoid" id="A0A7L4YLT6"/>
<dbReference type="PANTHER" id="PTHR43350:SF19">
    <property type="entry name" value="D-GULOSIDE 3-DEHYDROGENASE"/>
    <property type="match status" value="1"/>
</dbReference>
<keyword evidence="3" id="KW-0479">Metal-binding</keyword>
<dbReference type="InterPro" id="IPR011032">
    <property type="entry name" value="GroES-like_sf"/>
</dbReference>
<comment type="similarity">
    <text evidence="2">Belongs to the zinc-containing alcohol dehydrogenase family.</text>
</comment>
<keyword evidence="8" id="KW-1185">Reference proteome</keyword>
<dbReference type="SUPFAM" id="SSF50129">
    <property type="entry name" value="GroES-like"/>
    <property type="match status" value="1"/>
</dbReference>
<dbReference type="KEGG" id="eke:EK0264_06945"/>
<evidence type="ECO:0000259" key="6">
    <source>
        <dbReference type="Pfam" id="PF00107"/>
    </source>
</evidence>
<evidence type="ECO:0000256" key="5">
    <source>
        <dbReference type="ARBA" id="ARBA00023002"/>
    </source>
</evidence>
<dbReference type="InterPro" id="IPR036291">
    <property type="entry name" value="NAD(P)-bd_dom_sf"/>
</dbReference>
<dbReference type="Gene3D" id="3.40.50.720">
    <property type="entry name" value="NAD(P)-binding Rossmann-like Domain"/>
    <property type="match status" value="1"/>
</dbReference>
<keyword evidence="4" id="KW-0862">Zinc</keyword>
<evidence type="ECO:0000256" key="1">
    <source>
        <dbReference type="ARBA" id="ARBA00001947"/>
    </source>
</evidence>
<evidence type="ECO:0000313" key="7">
    <source>
        <dbReference type="EMBL" id="QHC00038.1"/>
    </source>
</evidence>
<dbReference type="Gene3D" id="3.90.180.10">
    <property type="entry name" value="Medium-chain alcohol dehydrogenases, catalytic domain"/>
    <property type="match status" value="1"/>
</dbReference>
<dbReference type="PANTHER" id="PTHR43350">
    <property type="entry name" value="NAD-DEPENDENT ALCOHOL DEHYDROGENASE"/>
    <property type="match status" value="1"/>
</dbReference>
<dbReference type="InterPro" id="IPR013149">
    <property type="entry name" value="ADH-like_C"/>
</dbReference>
<comment type="cofactor">
    <cofactor evidence="1">
        <name>Zn(2+)</name>
        <dbReference type="ChEBI" id="CHEBI:29105"/>
    </cofactor>
</comment>
<dbReference type="GO" id="GO:0046872">
    <property type="term" value="F:metal ion binding"/>
    <property type="evidence" value="ECO:0007669"/>
    <property type="project" value="UniProtKB-KW"/>
</dbReference>
<accession>A0A7L4YLT6</accession>
<dbReference type="OrthoDB" id="9781588at2"/>
<proteinExistence type="inferred from homology"/>
<dbReference type="Pfam" id="PF00107">
    <property type="entry name" value="ADH_zinc_N"/>
    <property type="match status" value="1"/>
</dbReference>
<dbReference type="Proteomes" id="UP000463857">
    <property type="component" value="Chromosome"/>
</dbReference>
<evidence type="ECO:0000256" key="4">
    <source>
        <dbReference type="ARBA" id="ARBA00022833"/>
    </source>
</evidence>
<feature type="domain" description="Alcohol dehydrogenase-like C-terminal" evidence="6">
    <location>
        <begin position="179"/>
        <end position="295"/>
    </location>
</feature>
<dbReference type="CDD" id="cd08255">
    <property type="entry name" value="2-desacetyl-2-hydroxyethyl_bacteriochlorophyllide_like"/>
    <property type="match status" value="1"/>
</dbReference>
<reference evidence="7 8" key="1">
    <citation type="journal article" date="2018" name="Int. J. Syst. Evol. Microbiol.">
        <title>Epidermidibacterium keratini gen. nov., sp. nov., a member of the family Sporichthyaceae, isolated from keratin epidermis.</title>
        <authorList>
            <person name="Lee D.G."/>
            <person name="Trujillo M.E."/>
            <person name="Kang S."/>
            <person name="Nam J.J."/>
            <person name="Kim Y.J."/>
        </authorList>
    </citation>
    <scope>NUCLEOTIDE SEQUENCE [LARGE SCALE GENOMIC DNA]</scope>
    <source>
        <strain evidence="7 8">EPI-7</strain>
    </source>
</reference>
<name>A0A7L4YLT6_9ACTN</name>
<gene>
    <name evidence="7" type="ORF">EK0264_06945</name>
</gene>
<dbReference type="RefSeq" id="WP_159544123.1">
    <property type="nucleotide sequence ID" value="NZ_CP047156.1"/>
</dbReference>
<keyword evidence="5" id="KW-0560">Oxidoreductase</keyword>
<dbReference type="AlphaFoldDB" id="A0A7L4YLT6"/>